<evidence type="ECO:0000256" key="2">
    <source>
        <dbReference type="SAM" id="Phobius"/>
    </source>
</evidence>
<comment type="caution">
    <text evidence="3">The sequence shown here is derived from an EMBL/GenBank/DDBJ whole genome shotgun (WGS) entry which is preliminary data.</text>
</comment>
<dbReference type="EMBL" id="JACCHU010000002">
    <property type="protein sequence ID" value="NYT52758.1"/>
    <property type="molecule type" value="Genomic_DNA"/>
</dbReference>
<keyword evidence="2" id="KW-1133">Transmembrane helix</keyword>
<dbReference type="PANTHER" id="PTHR35335:SF1">
    <property type="entry name" value="UPF0716 PROTEIN FXSA"/>
    <property type="match status" value="1"/>
</dbReference>
<dbReference type="AlphaFoldDB" id="A0A853G5Q9"/>
<evidence type="ECO:0000256" key="1">
    <source>
        <dbReference type="SAM" id="MobiDB-lite"/>
    </source>
</evidence>
<organism evidence="3 4">
    <name type="scientific">Candidatus Vesicomyosocius endoextente</name>
    <dbReference type="NCBI Taxonomy" id="2738853"/>
    <lineage>
        <taxon>Bacteria</taxon>
        <taxon>Pseudomonadati</taxon>
        <taxon>Pseudomonadota</taxon>
        <taxon>Gammaproteobacteria</taxon>
        <taxon>Candidatus Pseudothioglobaceae</taxon>
        <taxon>Candidatus Vesicomyidisocius</taxon>
    </lineage>
</organism>
<sequence length="150" mass="16613">MIFPIFIVVTLLEIYVLASVGAAIGGFSTVLLVIITAFIGFFLLKQQGYSTIAKAQNTISNSQTSTLARLEGVVIVVSGVLLLTPGFITDTIGLFGLLPFSRSYFINRILEKNAKKIFNNNHSGFIHKTQKTQPKQRNEKNTIEGEFWED</sequence>
<dbReference type="Proteomes" id="UP000525329">
    <property type="component" value="Unassembled WGS sequence"/>
</dbReference>
<dbReference type="GO" id="GO:0016020">
    <property type="term" value="C:membrane"/>
    <property type="evidence" value="ECO:0007669"/>
    <property type="project" value="InterPro"/>
</dbReference>
<gene>
    <name evidence="3" type="ORF">H0A74_04245</name>
</gene>
<protein>
    <submittedName>
        <fullName evidence="3">FxsA family protein</fullName>
    </submittedName>
</protein>
<reference evidence="3 4" key="1">
    <citation type="submission" date="2020-05" db="EMBL/GenBank/DDBJ databases">
        <title>Horizontal transmission and recombination maintain forever young bacterial symbiont genomes.</title>
        <authorList>
            <person name="Russell S.L."/>
            <person name="Pepper-Tunick E."/>
            <person name="Svedberg J."/>
            <person name="Byrne A."/>
            <person name="Ruelas Castillo J."/>
            <person name="Vollmers C."/>
            <person name="Beinart R.A."/>
            <person name="Corbett-Detig R."/>
        </authorList>
    </citation>
    <scope>NUCLEOTIDE SEQUENCE [LARGE SCALE GENOMIC DNA]</scope>
    <source>
        <strain evidence="3">Monterey_2004</strain>
    </source>
</reference>
<keyword evidence="2" id="KW-0812">Transmembrane</keyword>
<proteinExistence type="predicted"/>
<dbReference type="Pfam" id="PF04186">
    <property type="entry name" value="FxsA"/>
    <property type="match status" value="1"/>
</dbReference>
<evidence type="ECO:0000313" key="4">
    <source>
        <dbReference type="Proteomes" id="UP000525329"/>
    </source>
</evidence>
<evidence type="ECO:0000313" key="3">
    <source>
        <dbReference type="EMBL" id="NYT52758.1"/>
    </source>
</evidence>
<name>A0A853G5Q9_9GAMM</name>
<dbReference type="NCBIfam" id="NF008528">
    <property type="entry name" value="PRK11463.1-2"/>
    <property type="match status" value="1"/>
</dbReference>
<keyword evidence="2" id="KW-0472">Membrane</keyword>
<feature type="transmembrane region" description="Helical" evidence="2">
    <location>
        <begin position="73"/>
        <end position="98"/>
    </location>
</feature>
<accession>A0A853G5Q9</accession>
<feature type="transmembrane region" description="Helical" evidence="2">
    <location>
        <begin position="12"/>
        <end position="44"/>
    </location>
</feature>
<dbReference type="InterPro" id="IPR007313">
    <property type="entry name" value="FxsA"/>
</dbReference>
<dbReference type="PANTHER" id="PTHR35335">
    <property type="entry name" value="UPF0716 PROTEIN FXSA"/>
    <property type="match status" value="1"/>
</dbReference>
<feature type="region of interest" description="Disordered" evidence="1">
    <location>
        <begin position="128"/>
        <end position="150"/>
    </location>
</feature>